<reference evidence="9 10" key="2">
    <citation type="submission" date="2012-07" db="EMBL/GenBank/DDBJ databases">
        <authorList>
            <person name="Durkin A.S."/>
            <person name="McCorrison J."/>
            <person name="Torralba M."/>
            <person name="Gillis M."/>
            <person name="Methe B."/>
            <person name="Sutton G."/>
            <person name="Nelson K.E."/>
        </authorList>
    </citation>
    <scope>NUCLEOTIDE SEQUENCE [LARGE SCALE GENOMIC DNA]</scope>
    <source>
        <strain evidence="9 10">OBRC8</strain>
    </source>
</reference>
<dbReference type="OrthoDB" id="9810636at2"/>
<evidence type="ECO:0000256" key="5">
    <source>
        <dbReference type="SAM" id="Coils"/>
    </source>
</evidence>
<dbReference type="CDD" id="cd01017">
    <property type="entry name" value="AdcA"/>
    <property type="match status" value="1"/>
</dbReference>
<dbReference type="Pfam" id="PF01297">
    <property type="entry name" value="ZnuA"/>
    <property type="match status" value="1"/>
</dbReference>
<accession>V9HVN8</accession>
<keyword evidence="2 4" id="KW-0813">Transport</keyword>
<dbReference type="PANTHER" id="PTHR42953">
    <property type="entry name" value="HIGH-AFFINITY ZINC UPTAKE SYSTEM PROTEIN ZNUA-RELATED"/>
    <property type="match status" value="1"/>
</dbReference>
<protein>
    <submittedName>
        <fullName evidence="9">Periplasmic solute-binding family protein</fullName>
    </submittedName>
</protein>
<sequence>MKKKFQKILGLVIATSMLFVGCSSNNANNAEPKKEGETKLKIVTSMYPMYDFTKKIAGDKADVENLIPAGVEAHGWEPSATDIAKLEEANMLVYNGAGMEGWVEKVTDSLSNKDLSIIEASKGAELIKNADHDEDEDHEHEEGVHEEEHHHHHGEFDPHVWISIKNAKKEMENIKDALVQADEKNKAYYEENYKKYSEEFDKLDMQFEETLKPYAGKSIVVAHEAFAYLCKDYGINQLGIEGVYEDSEPDPARMKEIIEFVKENNVKTIFFETLATPEVSETIAKETGANTDVLNPIEGLTQEELDANKDYLSIMQDNLKAIENALK</sequence>
<dbReference type="HOGENOM" id="CLU_016838_1_0_9"/>
<dbReference type="InterPro" id="IPR006128">
    <property type="entry name" value="Lipoprotein_PsaA-like"/>
</dbReference>
<dbReference type="GO" id="GO:0007155">
    <property type="term" value="P:cell adhesion"/>
    <property type="evidence" value="ECO:0007669"/>
    <property type="project" value="InterPro"/>
</dbReference>
<feature type="coiled-coil region" evidence="5">
    <location>
        <begin position="164"/>
        <end position="199"/>
    </location>
</feature>
<feature type="chain" id="PRO_5010500833" evidence="7">
    <location>
        <begin position="30"/>
        <end position="327"/>
    </location>
</feature>
<evidence type="ECO:0000256" key="3">
    <source>
        <dbReference type="ARBA" id="ARBA00022729"/>
    </source>
</evidence>
<dbReference type="GO" id="GO:0046872">
    <property type="term" value="F:metal ion binding"/>
    <property type="evidence" value="ECO:0007669"/>
    <property type="project" value="InterPro"/>
</dbReference>
<dbReference type="PATRIC" id="fig|796939.3.peg.32"/>
<accession>J5ULC0</accession>
<dbReference type="InterPro" id="IPR006127">
    <property type="entry name" value="ZnuA-like"/>
</dbReference>
<keyword evidence="3 7" id="KW-0732">Signal</keyword>
<dbReference type="AlphaFoldDB" id="J5ULC0"/>
<dbReference type="Proteomes" id="UP000017818">
    <property type="component" value="Unassembled WGS sequence"/>
</dbReference>
<evidence type="ECO:0000256" key="1">
    <source>
        <dbReference type="ARBA" id="ARBA00011028"/>
    </source>
</evidence>
<evidence type="ECO:0000256" key="7">
    <source>
        <dbReference type="SAM" id="SignalP"/>
    </source>
</evidence>
<dbReference type="Gene3D" id="3.40.50.1980">
    <property type="entry name" value="Nitrogenase molybdenum iron protein domain"/>
    <property type="match status" value="2"/>
</dbReference>
<evidence type="ECO:0000313" key="8">
    <source>
        <dbReference type="EMBL" id="EHL18306.1"/>
    </source>
</evidence>
<feature type="signal peptide" evidence="7">
    <location>
        <begin position="1"/>
        <end position="29"/>
    </location>
</feature>
<dbReference type="EMBL" id="AFZF02000008">
    <property type="protein sequence ID" value="EHL18306.1"/>
    <property type="molecule type" value="Genomic_DNA"/>
</dbReference>
<dbReference type="InterPro" id="IPR050492">
    <property type="entry name" value="Bact_metal-bind_prot9"/>
</dbReference>
<dbReference type="PRINTS" id="PR00691">
    <property type="entry name" value="ADHESINB"/>
</dbReference>
<evidence type="ECO:0000256" key="4">
    <source>
        <dbReference type="RuleBase" id="RU003512"/>
    </source>
</evidence>
<name>J5ULC0_9FIRM</name>
<comment type="caution">
    <text evidence="9">The sequence shown here is derived from an EMBL/GenBank/DDBJ whole genome shotgun (WGS) entry which is preliminary data.</text>
</comment>
<comment type="similarity">
    <text evidence="1 4">Belongs to the bacterial solute-binding protein 9 family.</text>
</comment>
<dbReference type="PANTHER" id="PTHR42953:SF3">
    <property type="entry name" value="HIGH-AFFINITY ZINC UPTAKE SYSTEM PROTEIN ZNUA"/>
    <property type="match status" value="1"/>
</dbReference>
<evidence type="ECO:0000313" key="10">
    <source>
        <dbReference type="Proteomes" id="UP000005244"/>
    </source>
</evidence>
<dbReference type="EMBL" id="ALNK01000015">
    <property type="protein sequence ID" value="EJU23424.1"/>
    <property type="molecule type" value="Genomic_DNA"/>
</dbReference>
<reference evidence="8 11" key="1">
    <citation type="submission" date="2012-05" db="EMBL/GenBank/DDBJ databases">
        <title>The Genome Sequence of Eubacteriaceae bacterium CM2.</title>
        <authorList>
            <consortium name="The Broad Institute Genome Sequencing Platform"/>
            <person name="Earl A."/>
            <person name="Ward D."/>
            <person name="Feldgarden M."/>
            <person name="Gevers D."/>
            <person name="Sizova M."/>
            <person name="Hazen A."/>
            <person name="Epstein S."/>
            <person name="Walker B."/>
            <person name="Young S.K."/>
            <person name="Zeng Q."/>
            <person name="Gargeya S."/>
            <person name="Fitzgerald M."/>
            <person name="Haas B."/>
            <person name="Abouelleil A."/>
            <person name="Alvarado L."/>
            <person name="Arachchi H.M."/>
            <person name="Berlin A."/>
            <person name="Chapman S.B."/>
            <person name="Goldberg J."/>
            <person name="Griggs A."/>
            <person name="Gujja S."/>
            <person name="Hansen M."/>
            <person name="Howarth C."/>
            <person name="Imamovic A."/>
            <person name="Larimer J."/>
            <person name="McCowen C."/>
            <person name="Montmayeur A."/>
            <person name="Murphy C."/>
            <person name="Neiman D."/>
            <person name="Pearson M."/>
            <person name="Priest M."/>
            <person name="Roberts A."/>
            <person name="Saif S."/>
            <person name="Shea T."/>
            <person name="Sisk P."/>
            <person name="Sykes S."/>
            <person name="Wortman J."/>
            <person name="Nusbaum C."/>
            <person name="Birren B."/>
        </authorList>
    </citation>
    <scope>NUCLEOTIDE SEQUENCE [LARGE SCALE GENOMIC DNA]</scope>
    <source>
        <strain evidence="8 11">CM2</strain>
    </source>
</reference>
<dbReference type="RefSeq" id="WP_009527534.1">
    <property type="nucleotide sequence ID" value="NZ_ALNK01000015.1"/>
</dbReference>
<evidence type="ECO:0000313" key="9">
    <source>
        <dbReference type="EMBL" id="EJU23424.1"/>
    </source>
</evidence>
<organism evidence="9 10">
    <name type="scientific">Peptoanaerobacter stomatis</name>
    <dbReference type="NCBI Taxonomy" id="796937"/>
    <lineage>
        <taxon>Bacteria</taxon>
        <taxon>Bacillati</taxon>
        <taxon>Bacillota</taxon>
        <taxon>Clostridia</taxon>
        <taxon>Peptostreptococcales</taxon>
        <taxon>Filifactoraceae</taxon>
        <taxon>Peptoanaerobacter</taxon>
    </lineage>
</organism>
<dbReference type="Proteomes" id="UP000005244">
    <property type="component" value="Unassembled WGS sequence"/>
</dbReference>
<dbReference type="GO" id="GO:0030001">
    <property type="term" value="P:metal ion transport"/>
    <property type="evidence" value="ECO:0007669"/>
    <property type="project" value="InterPro"/>
</dbReference>
<feature type="compositionally biased region" description="Basic and acidic residues" evidence="6">
    <location>
        <begin position="140"/>
        <end position="155"/>
    </location>
</feature>
<dbReference type="PRINTS" id="PR00690">
    <property type="entry name" value="ADHESNFAMILY"/>
</dbReference>
<dbReference type="SUPFAM" id="SSF53807">
    <property type="entry name" value="Helical backbone' metal receptor"/>
    <property type="match status" value="1"/>
</dbReference>
<evidence type="ECO:0000256" key="2">
    <source>
        <dbReference type="ARBA" id="ARBA00022448"/>
    </source>
</evidence>
<proteinExistence type="inferred from homology"/>
<feature type="region of interest" description="Disordered" evidence="6">
    <location>
        <begin position="132"/>
        <end position="155"/>
    </location>
</feature>
<dbReference type="InterPro" id="IPR006129">
    <property type="entry name" value="AdhesinB"/>
</dbReference>
<keyword evidence="5" id="KW-0175">Coiled coil</keyword>
<gene>
    <name evidence="9" type="ORF">HMPREF1143_2286</name>
    <name evidence="8" type="ORF">HMPREF9630_00031</name>
</gene>
<dbReference type="PROSITE" id="PS51257">
    <property type="entry name" value="PROKAR_LIPOPROTEIN"/>
    <property type="match status" value="1"/>
</dbReference>
<evidence type="ECO:0000313" key="11">
    <source>
        <dbReference type="Proteomes" id="UP000017818"/>
    </source>
</evidence>
<keyword evidence="10" id="KW-1185">Reference proteome</keyword>
<evidence type="ECO:0000256" key="6">
    <source>
        <dbReference type="SAM" id="MobiDB-lite"/>
    </source>
</evidence>